<name>A0AB39CCW3_9VIRU</name>
<accession>A0AB39CCW3</accession>
<proteinExistence type="predicted"/>
<dbReference type="EMBL" id="PQ015378">
    <property type="protein sequence ID" value="XDJ14674.1"/>
    <property type="molecule type" value="Genomic_DNA"/>
</dbReference>
<organism evidence="1">
    <name type="scientific">Pseudomonas phage RVTF4</name>
    <dbReference type="NCBI Taxonomy" id="3236931"/>
    <lineage>
        <taxon>Viruses</taxon>
    </lineage>
</organism>
<sequence>MHPKVGDVLVWDISRVMVLLKEHPSSQLVISRAIRFHHHIDNLTEPNPYMDSLINDFIGWTINSFQEVMVAEHNPHRLTAQEITWFNLNQNARSELWNMLRPLAYNYSGTMVNLARVGNLIYIYAQTN</sequence>
<evidence type="ECO:0000313" key="1">
    <source>
        <dbReference type="EMBL" id="XDJ14674.1"/>
    </source>
</evidence>
<protein>
    <submittedName>
        <fullName evidence="1">Uncharacterized protein</fullName>
    </submittedName>
</protein>
<reference evidence="1" key="1">
    <citation type="submission" date="2024-07" db="EMBL/GenBank/DDBJ databases">
        <authorList>
            <person name="Bringhurst R.M."/>
            <person name="Homer T.E."/>
        </authorList>
    </citation>
    <scope>NUCLEOTIDE SEQUENCE</scope>
</reference>